<protein>
    <recommendedName>
        <fullName evidence="3">F-box domain-containing protein</fullName>
    </recommendedName>
</protein>
<proteinExistence type="predicted"/>
<evidence type="ECO:0008006" key="3">
    <source>
        <dbReference type="Google" id="ProtNLM"/>
    </source>
</evidence>
<comment type="caution">
    <text evidence="1">The sequence shown here is derived from an EMBL/GenBank/DDBJ whole genome shotgun (WGS) entry which is preliminary data.</text>
</comment>
<reference evidence="1 2" key="1">
    <citation type="submission" date="2016-07" db="EMBL/GenBank/DDBJ databases">
        <title>Pervasive Adenine N6-methylation of Active Genes in Fungi.</title>
        <authorList>
            <consortium name="DOE Joint Genome Institute"/>
            <person name="Mondo S.J."/>
            <person name="Dannebaum R.O."/>
            <person name="Kuo R.C."/>
            <person name="Labutti K."/>
            <person name="Haridas S."/>
            <person name="Kuo A."/>
            <person name="Salamov A."/>
            <person name="Ahrendt S.R."/>
            <person name="Lipzen A."/>
            <person name="Sullivan W."/>
            <person name="Andreopoulos W.B."/>
            <person name="Clum A."/>
            <person name="Lindquist E."/>
            <person name="Daum C."/>
            <person name="Ramamoorthy G.K."/>
            <person name="Gryganskyi A."/>
            <person name="Culley D."/>
            <person name="Magnuson J.K."/>
            <person name="James T.Y."/>
            <person name="O'Malley M.A."/>
            <person name="Stajich J.E."/>
            <person name="Spatafora J.W."/>
            <person name="Visel A."/>
            <person name="Grigoriev I.V."/>
        </authorList>
    </citation>
    <scope>NUCLEOTIDE SEQUENCE [LARGE SCALE GENOMIC DNA]</scope>
    <source>
        <strain evidence="1 2">CBS 115471</strain>
    </source>
</reference>
<dbReference type="EMBL" id="MCFA01000120">
    <property type="protein sequence ID" value="ORY06026.1"/>
    <property type="molecule type" value="Genomic_DNA"/>
</dbReference>
<dbReference type="OrthoDB" id="5314997at2759"/>
<evidence type="ECO:0000313" key="1">
    <source>
        <dbReference type="EMBL" id="ORY06026.1"/>
    </source>
</evidence>
<organism evidence="1 2">
    <name type="scientific">Clohesyomyces aquaticus</name>
    <dbReference type="NCBI Taxonomy" id="1231657"/>
    <lineage>
        <taxon>Eukaryota</taxon>
        <taxon>Fungi</taxon>
        <taxon>Dikarya</taxon>
        <taxon>Ascomycota</taxon>
        <taxon>Pezizomycotina</taxon>
        <taxon>Dothideomycetes</taxon>
        <taxon>Pleosporomycetidae</taxon>
        <taxon>Pleosporales</taxon>
        <taxon>Lindgomycetaceae</taxon>
        <taxon>Clohesyomyces</taxon>
    </lineage>
</organism>
<dbReference type="Proteomes" id="UP000193144">
    <property type="component" value="Unassembled WGS sequence"/>
</dbReference>
<dbReference type="AlphaFoldDB" id="A0A1Y1Z741"/>
<gene>
    <name evidence="1" type="ORF">BCR34DRAFT_604341</name>
</gene>
<name>A0A1Y1Z741_9PLEO</name>
<evidence type="ECO:0000313" key="2">
    <source>
        <dbReference type="Proteomes" id="UP000193144"/>
    </source>
</evidence>
<keyword evidence="2" id="KW-1185">Reference proteome</keyword>
<accession>A0A1Y1Z741</accession>
<sequence>MAPSSPNPAGKVHLPPIHDPANMFHESPENTEAPPSPAAHFGFLDLPKDVRRMVYDYLPTLVYRLVSERLYHDLQPPVSLLLTSYFLHDEVKACVDHIRIQYLVTILYKYDEEAVVHQEILDACSIGWYSLLLGKEKIPYDGEVKHEVVKDALYWYGRLTEPIIVKALHHSFELSDRLS</sequence>